<evidence type="ECO:0000256" key="1">
    <source>
        <dbReference type="ARBA" id="ARBA00003416"/>
    </source>
</evidence>
<dbReference type="Pfam" id="PF02646">
    <property type="entry name" value="RmuC"/>
    <property type="match status" value="1"/>
</dbReference>
<reference evidence="7 8" key="1">
    <citation type="submission" date="2019-03" db="EMBL/GenBank/DDBJ databases">
        <title>Genomic Encyclopedia of Type Strains, Phase IV (KMG-IV): sequencing the most valuable type-strain genomes for metagenomic binning, comparative biology and taxonomic classification.</title>
        <authorList>
            <person name="Goeker M."/>
        </authorList>
    </citation>
    <scope>NUCLEOTIDE SEQUENCE [LARGE SCALE GENOMIC DNA]</scope>
    <source>
        <strain evidence="7 8">DSM 102969</strain>
    </source>
</reference>
<name>A0A4R6R8Z6_9HYPH</name>
<evidence type="ECO:0000256" key="5">
    <source>
        <dbReference type="ARBA" id="ARBA00023172"/>
    </source>
</evidence>
<evidence type="ECO:0000256" key="2">
    <source>
        <dbReference type="ARBA" id="ARBA00009840"/>
    </source>
</evidence>
<dbReference type="InterPro" id="IPR003798">
    <property type="entry name" value="DNA_recombination_RmuC"/>
</dbReference>
<feature type="transmembrane region" description="Helical" evidence="6">
    <location>
        <begin position="12"/>
        <end position="36"/>
    </location>
</feature>
<protein>
    <recommendedName>
        <fullName evidence="3">DNA recombination protein RmuC homolog</fullName>
    </recommendedName>
</protein>
<dbReference type="GO" id="GO:0006310">
    <property type="term" value="P:DNA recombination"/>
    <property type="evidence" value="ECO:0007669"/>
    <property type="project" value="UniProtKB-KW"/>
</dbReference>
<comment type="caution">
    <text evidence="7">The sequence shown here is derived from an EMBL/GenBank/DDBJ whole genome shotgun (WGS) entry which is preliminary data.</text>
</comment>
<dbReference type="PANTHER" id="PTHR30563:SF0">
    <property type="entry name" value="DNA RECOMBINATION PROTEIN RMUC"/>
    <property type="match status" value="1"/>
</dbReference>
<keyword evidence="5" id="KW-0233">DNA recombination</keyword>
<dbReference type="Proteomes" id="UP000294547">
    <property type="component" value="Unassembled WGS sequence"/>
</dbReference>
<proteinExistence type="inferred from homology"/>
<evidence type="ECO:0000256" key="4">
    <source>
        <dbReference type="ARBA" id="ARBA00023054"/>
    </source>
</evidence>
<keyword evidence="8" id="KW-1185">Reference proteome</keyword>
<dbReference type="RefSeq" id="WP_126539196.1">
    <property type="nucleotide sequence ID" value="NZ_BSPM01000007.1"/>
</dbReference>
<keyword evidence="6" id="KW-1133">Transmembrane helix</keyword>
<evidence type="ECO:0000313" key="8">
    <source>
        <dbReference type="Proteomes" id="UP000294547"/>
    </source>
</evidence>
<keyword evidence="6" id="KW-0472">Membrane</keyword>
<dbReference type="AlphaFoldDB" id="A0A4R6R8Z6"/>
<accession>A0A4R6R8Z6</accession>
<keyword evidence="4" id="KW-0175">Coiled coil</keyword>
<organism evidence="7 8">
    <name type="scientific">Oharaeibacter diazotrophicus</name>
    <dbReference type="NCBI Taxonomy" id="1920512"/>
    <lineage>
        <taxon>Bacteria</taxon>
        <taxon>Pseudomonadati</taxon>
        <taxon>Pseudomonadota</taxon>
        <taxon>Alphaproteobacteria</taxon>
        <taxon>Hyphomicrobiales</taxon>
        <taxon>Pleomorphomonadaceae</taxon>
        <taxon>Oharaeibacter</taxon>
    </lineage>
</organism>
<keyword evidence="6" id="KW-0812">Transmembrane</keyword>
<sequence length="383" mass="41624">MIDRWLEDLRRLVAAADPLALLAGALLLVALAWWAARRRPAAGAAVSARVDELLRLNAETTARLQTMAEILGGRQAELARSLGERIDGLGQRVGANLAAAQQSSGEQLERLAERLAVIDRAQKSLGDLAGEVVSLRRILGDKQRRGAFGQGRMEAIVEDGLPAGAFTFQATLSNGNRPDCVVHMPGEAPLLVIDAKFPLESFERLRAADGTEAREAAAGLARRDLLRHVVDVRQRYFVPGETQDTALIFVPSESLFADIHEHFGDVVERAGRARVLFVSPSLLMLSVQLTRAVLRDARMREQAALIQAEVRHLVDDVDRLRERTLNLQKHFGQASRDVEQILVSTDKIVRRGGRIDDVAFDEAGAGAAEDGAAPATVRAAARS</sequence>
<dbReference type="OrthoDB" id="370725at2"/>
<dbReference type="PANTHER" id="PTHR30563">
    <property type="entry name" value="DNA RECOMBINATION PROTEIN RMUC"/>
    <property type="match status" value="1"/>
</dbReference>
<comment type="similarity">
    <text evidence="2">Belongs to the RmuC family.</text>
</comment>
<evidence type="ECO:0000256" key="6">
    <source>
        <dbReference type="SAM" id="Phobius"/>
    </source>
</evidence>
<comment type="function">
    <text evidence="1">Involved in DNA recombination.</text>
</comment>
<dbReference type="EMBL" id="SNXY01000010">
    <property type="protein sequence ID" value="TDP82520.1"/>
    <property type="molecule type" value="Genomic_DNA"/>
</dbReference>
<evidence type="ECO:0000313" key="7">
    <source>
        <dbReference type="EMBL" id="TDP82520.1"/>
    </source>
</evidence>
<evidence type="ECO:0000256" key="3">
    <source>
        <dbReference type="ARBA" id="ARBA00021840"/>
    </source>
</evidence>
<gene>
    <name evidence="7" type="ORF">EDD54_3789</name>
</gene>